<dbReference type="STRING" id="83449.BON30_25980"/>
<feature type="transmembrane region" description="Helical" evidence="2">
    <location>
        <begin position="21"/>
        <end position="39"/>
    </location>
</feature>
<evidence type="ECO:0000313" key="4">
    <source>
        <dbReference type="Proteomes" id="UP000182229"/>
    </source>
</evidence>
<comment type="caution">
    <text evidence="3">The sequence shown here is derived from an EMBL/GenBank/DDBJ whole genome shotgun (WGS) entry which is preliminary data.</text>
</comment>
<reference evidence="3 4" key="2">
    <citation type="submission" date="2016-12" db="EMBL/GenBank/DDBJ databases">
        <title>Draft Genome Sequence of Cystobacter ferrugineus Strain Cbfe23.</title>
        <authorList>
            <person name="Akbar S."/>
            <person name="Dowd S.E."/>
            <person name="Stevens D.C."/>
        </authorList>
    </citation>
    <scope>NUCLEOTIDE SEQUENCE [LARGE SCALE GENOMIC DNA]</scope>
    <source>
        <strain evidence="3 4">Cbfe23</strain>
    </source>
</reference>
<evidence type="ECO:0000256" key="1">
    <source>
        <dbReference type="SAM" id="MobiDB-lite"/>
    </source>
</evidence>
<reference evidence="4" key="1">
    <citation type="submission" date="2016-11" db="EMBL/GenBank/DDBJ databases">
        <authorList>
            <person name="Shukria A."/>
            <person name="Stevens D.C."/>
        </authorList>
    </citation>
    <scope>NUCLEOTIDE SEQUENCE [LARGE SCALE GENOMIC DNA]</scope>
    <source>
        <strain evidence="4">Cbfe23</strain>
    </source>
</reference>
<proteinExistence type="predicted"/>
<feature type="compositionally biased region" description="Low complexity" evidence="1">
    <location>
        <begin position="58"/>
        <end position="91"/>
    </location>
</feature>
<feature type="region of interest" description="Disordered" evidence="1">
    <location>
        <begin position="118"/>
        <end position="152"/>
    </location>
</feature>
<evidence type="ECO:0000256" key="2">
    <source>
        <dbReference type="SAM" id="Phobius"/>
    </source>
</evidence>
<protein>
    <submittedName>
        <fullName evidence="3">Uncharacterized protein</fullName>
    </submittedName>
</protein>
<evidence type="ECO:0000313" key="3">
    <source>
        <dbReference type="EMBL" id="OJH37646.1"/>
    </source>
</evidence>
<feature type="region of interest" description="Disordered" evidence="1">
    <location>
        <begin position="43"/>
        <end position="97"/>
    </location>
</feature>
<dbReference type="EMBL" id="MPIN01000007">
    <property type="protein sequence ID" value="OJH37646.1"/>
    <property type="molecule type" value="Genomic_DNA"/>
</dbReference>
<dbReference type="Proteomes" id="UP000182229">
    <property type="component" value="Unassembled WGS sequence"/>
</dbReference>
<sequence>MKHDSGPPAPSSPPARPARRGRWFLLLIPLVVGGGGLLLCMRMPAPDPDSPETSGPGVSSSSPDRASPRARVPGAPSASAPVAPAASALSPEEAEREAQRQLWTARLERARFSLESYRQSTRYPHESRPIEEHPDRVYPASPSRKQPLGKKGGDISLRLEQEKVFVVGEESVRFFVGCENAHTGQPLPCEVHSATASEAPYLEQAARLGAVPLEFNDSGRLGDKVAGDGTWTTSFQPFRQGFALFEGTLRVGFSVRAAGNAEGSSFFDIQFTPAPPATFTGKVREVVEQGSLRLYAGLQVRKPGRYVFAARVDDEAGVPLAYLDFNEELEAGAREVRFSLFGLLLHDKKPDFPLRLRDVEGFLLRERGDPDRELVKTLAGVVHTTGEYPLERFASDEWTSEERQRYLDEFSRDVAEAQAHLDELAGKGPP</sequence>
<name>A0A1L9B5X6_9BACT</name>
<keyword evidence="2" id="KW-0472">Membrane</keyword>
<feature type="compositionally biased region" description="Basic and acidic residues" evidence="1">
    <location>
        <begin position="123"/>
        <end position="136"/>
    </location>
</feature>
<dbReference type="AlphaFoldDB" id="A0A1L9B5X6"/>
<organism evidence="3 4">
    <name type="scientific">Cystobacter ferrugineus</name>
    <dbReference type="NCBI Taxonomy" id="83449"/>
    <lineage>
        <taxon>Bacteria</taxon>
        <taxon>Pseudomonadati</taxon>
        <taxon>Myxococcota</taxon>
        <taxon>Myxococcia</taxon>
        <taxon>Myxococcales</taxon>
        <taxon>Cystobacterineae</taxon>
        <taxon>Archangiaceae</taxon>
        <taxon>Cystobacter</taxon>
    </lineage>
</organism>
<keyword evidence="2" id="KW-0812">Transmembrane</keyword>
<dbReference type="RefSeq" id="WP_071901114.1">
    <property type="nucleotide sequence ID" value="NZ_MPIN01000007.1"/>
</dbReference>
<keyword evidence="2" id="KW-1133">Transmembrane helix</keyword>
<accession>A0A1L9B5X6</accession>
<keyword evidence="4" id="KW-1185">Reference proteome</keyword>
<gene>
    <name evidence="3" type="ORF">BON30_25980</name>
</gene>